<evidence type="ECO:0000256" key="1">
    <source>
        <dbReference type="ARBA" id="ARBA00022630"/>
    </source>
</evidence>
<protein>
    <recommendedName>
        <fullName evidence="3">Berberine/berberine-like domain-containing protein</fullName>
    </recommendedName>
</protein>
<dbReference type="GO" id="GO:0050660">
    <property type="term" value="F:flavin adenine dinucleotide binding"/>
    <property type="evidence" value="ECO:0007669"/>
    <property type="project" value="InterPro"/>
</dbReference>
<dbReference type="InterPro" id="IPR016169">
    <property type="entry name" value="FAD-bd_PCMH_sub2"/>
</dbReference>
<dbReference type="OrthoDB" id="9983560at2759"/>
<sequence>MGFTKTAEYQIGSRLIPRSVILGGAGAGFVAALREISTQYGGTISGVLFNVSRAPAVPNAVNPAFREALVSLVVGTYEDPRQNIANQKLMTDTIVPKLAGLIPGGGSAYLNEGDPWEPRWQKVFYGKNYDRLLKVKNKYDPSGILYSLTSVGSEA</sequence>
<dbReference type="Pfam" id="PF08031">
    <property type="entry name" value="BBE"/>
    <property type="match status" value="1"/>
</dbReference>
<gene>
    <name evidence="4" type="ORF">GQX73_g8445</name>
</gene>
<dbReference type="InterPro" id="IPR012951">
    <property type="entry name" value="BBE"/>
</dbReference>
<keyword evidence="2" id="KW-0274">FAD</keyword>
<reference evidence="4 5" key="1">
    <citation type="submission" date="2019-12" db="EMBL/GenBank/DDBJ databases">
        <title>Draft genome sequence of the ascomycete Xylaria multiplex DSM 110363.</title>
        <authorList>
            <person name="Buettner E."/>
            <person name="Kellner H."/>
        </authorList>
    </citation>
    <scope>NUCLEOTIDE SEQUENCE [LARGE SCALE GENOMIC DNA]</scope>
    <source>
        <strain evidence="4 5">DSM 110363</strain>
    </source>
</reference>
<evidence type="ECO:0000313" key="5">
    <source>
        <dbReference type="Proteomes" id="UP000481858"/>
    </source>
</evidence>
<organism evidence="4 5">
    <name type="scientific">Xylaria multiplex</name>
    <dbReference type="NCBI Taxonomy" id="323545"/>
    <lineage>
        <taxon>Eukaryota</taxon>
        <taxon>Fungi</taxon>
        <taxon>Dikarya</taxon>
        <taxon>Ascomycota</taxon>
        <taxon>Pezizomycotina</taxon>
        <taxon>Sordariomycetes</taxon>
        <taxon>Xylariomycetidae</taxon>
        <taxon>Xylariales</taxon>
        <taxon>Xylariaceae</taxon>
        <taxon>Xylaria</taxon>
    </lineage>
</organism>
<evidence type="ECO:0000259" key="3">
    <source>
        <dbReference type="Pfam" id="PF08031"/>
    </source>
</evidence>
<keyword evidence="1" id="KW-0285">Flavoprotein</keyword>
<feature type="domain" description="Berberine/berberine-like" evidence="3">
    <location>
        <begin position="108"/>
        <end position="147"/>
    </location>
</feature>
<dbReference type="InParanoid" id="A0A7C8MMV3"/>
<dbReference type="GO" id="GO:0016491">
    <property type="term" value="F:oxidoreductase activity"/>
    <property type="evidence" value="ECO:0007669"/>
    <property type="project" value="InterPro"/>
</dbReference>
<keyword evidence="5" id="KW-1185">Reference proteome</keyword>
<dbReference type="EMBL" id="WUBL01000125">
    <property type="protein sequence ID" value="KAF2965111.1"/>
    <property type="molecule type" value="Genomic_DNA"/>
</dbReference>
<accession>A0A7C8MMV3</accession>
<dbReference type="AlphaFoldDB" id="A0A7C8MMV3"/>
<evidence type="ECO:0000313" key="4">
    <source>
        <dbReference type="EMBL" id="KAF2965111.1"/>
    </source>
</evidence>
<dbReference type="InterPro" id="IPR016164">
    <property type="entry name" value="FAD-linked_Oxase-like_C"/>
</dbReference>
<dbReference type="Gene3D" id="3.40.462.20">
    <property type="match status" value="1"/>
</dbReference>
<dbReference type="SUPFAM" id="SSF55103">
    <property type="entry name" value="FAD-linked oxidases, C-terminal domain"/>
    <property type="match status" value="1"/>
</dbReference>
<proteinExistence type="predicted"/>
<comment type="caution">
    <text evidence="4">The sequence shown here is derived from an EMBL/GenBank/DDBJ whole genome shotgun (WGS) entry which is preliminary data.</text>
</comment>
<evidence type="ECO:0000256" key="2">
    <source>
        <dbReference type="ARBA" id="ARBA00022827"/>
    </source>
</evidence>
<dbReference type="Proteomes" id="UP000481858">
    <property type="component" value="Unassembled WGS sequence"/>
</dbReference>
<name>A0A7C8MMV3_9PEZI</name>
<dbReference type="Gene3D" id="3.30.465.10">
    <property type="match status" value="1"/>
</dbReference>